<keyword evidence="9" id="KW-0378">Hydrolase</keyword>
<dbReference type="InterPro" id="IPR008928">
    <property type="entry name" value="6-hairpin_glycosidase_sf"/>
</dbReference>
<protein>
    <submittedName>
        <fullName evidence="9">Glycoside hydrolase family 65 protein</fullName>
    </submittedName>
</protein>
<evidence type="ECO:0000313" key="10">
    <source>
        <dbReference type="Proteomes" id="UP000481583"/>
    </source>
</evidence>
<dbReference type="Pfam" id="PF03633">
    <property type="entry name" value="Glyco_hydro_65C"/>
    <property type="match status" value="1"/>
</dbReference>
<gene>
    <name evidence="9" type="ORF">G5C51_38070</name>
</gene>
<dbReference type="Pfam" id="PF03632">
    <property type="entry name" value="Glyco_hydro_65m"/>
    <property type="match status" value="1"/>
</dbReference>
<comment type="similarity">
    <text evidence="1">Belongs to the glycosyl hydrolase 65 family.</text>
</comment>
<dbReference type="InterPro" id="IPR012341">
    <property type="entry name" value="6hp_glycosidase-like_sf"/>
</dbReference>
<sequence>MITHLRYRAEPWRLREDGLDLEVLPQSESLFALSNGHLGWRGNLDEGEPNGLPGTYLNGVYEEHPLPHAEAGYGVPECGQTVVNVTNGKLFRLLVDDEPFDIRTGTLHHHERVLDLRTGLLHRTVEWTSPAGTRIRVRTRRLVSLTQRAVAAVEYEVELIEGDEDAGEGLARIVLQSELAANEPMPPPSPDPRAASVLTDPLESQDASVAGTRLRLQHRTKGSGLRVAAACDHEVTGPDGIRIAAEAGGDLARLTAVARLGEGERLRCVKTVAYAWSGQRSLPALHDEVDAALTEAQVSGWEGLCAEQRDYLADFWERADVEVEGDAEIQHAVRFALFHVLQAGARAEERPIPAKGLTGSGYSGHSFWDTEVFVLPVLTYTLPRAAAQVLRWRRKTLPEAMERAEYLGLAGAAFPWRTINGRECSTYWPAGTAAFHVNAGIADAAVRYAECTGDADFERETGLELLVPTARLWRRLGHTGDDGAFHIDGVTGPDEYSAVANDNTYTNLMAQANLRAAAAVVRRHPVAAAKLGAGETEAAAWDAAADAMAVPYDEKLGVHEQHAGFTRQADWDFESTGPEEYPLMLHHPYFDLYRSQVVKQADLVLAQWLRGECFTAKQRARDFAYYERLTVRDSSLSACCQAVAAADAGHPELAYDYLGESAAMDLGDLQHNTRDGLHLAALAGTWPALVAGFGGMRRRGPELRFAPRLPGALRSLAFSITVFGRRLRVAVRPDEATYTLVSGEPLGIHHYGKPLTLTGDAPQTCAIPPLEPRERPRQPPGRAPEQRRR</sequence>
<dbReference type="GO" id="GO:0016757">
    <property type="term" value="F:glycosyltransferase activity"/>
    <property type="evidence" value="ECO:0007669"/>
    <property type="project" value="UniProtKB-ARBA"/>
</dbReference>
<dbReference type="Gene3D" id="1.50.10.10">
    <property type="match status" value="1"/>
</dbReference>
<evidence type="ECO:0000256" key="5">
    <source>
        <dbReference type="SAM" id="MobiDB-lite"/>
    </source>
</evidence>
<dbReference type="PANTHER" id="PTHR11051:SF13">
    <property type="entry name" value="GLYCOSYL TRANSFERASE"/>
    <property type="match status" value="1"/>
</dbReference>
<evidence type="ECO:0000256" key="2">
    <source>
        <dbReference type="ARBA" id="ARBA00023295"/>
    </source>
</evidence>
<keyword evidence="10" id="KW-1185">Reference proteome</keyword>
<comment type="caution">
    <text evidence="9">The sequence shown here is derived from an EMBL/GenBank/DDBJ whole genome shotgun (WGS) entry which is preliminary data.</text>
</comment>
<dbReference type="InterPro" id="IPR037018">
    <property type="entry name" value="GH65_N"/>
</dbReference>
<keyword evidence="2" id="KW-0326">Glycosidase</keyword>
<dbReference type="Gene3D" id="2.70.98.40">
    <property type="entry name" value="Glycoside hydrolase, family 65, N-terminal domain"/>
    <property type="match status" value="1"/>
</dbReference>
<feature type="domain" description="Glycoside hydrolase family 65 N-terminal" evidence="8">
    <location>
        <begin position="15"/>
        <end position="277"/>
    </location>
</feature>
<evidence type="ECO:0000259" key="6">
    <source>
        <dbReference type="Pfam" id="PF03632"/>
    </source>
</evidence>
<feature type="active site" description="Proton donor" evidence="3">
    <location>
        <position position="495"/>
    </location>
</feature>
<feature type="domain" description="Glycoside hydrolase family 65 central catalytic" evidence="6">
    <location>
        <begin position="334"/>
        <end position="686"/>
    </location>
</feature>
<dbReference type="GO" id="GO:0005975">
    <property type="term" value="P:carbohydrate metabolic process"/>
    <property type="evidence" value="ECO:0007669"/>
    <property type="project" value="InterPro"/>
</dbReference>
<dbReference type="InterPro" id="IPR005194">
    <property type="entry name" value="Glyco_hydro_65_C"/>
</dbReference>
<dbReference type="Gene3D" id="2.60.420.10">
    <property type="entry name" value="Maltose phosphorylase, domain 3"/>
    <property type="match status" value="1"/>
</dbReference>
<dbReference type="Pfam" id="PF03636">
    <property type="entry name" value="Glyco_hydro_65N"/>
    <property type="match status" value="1"/>
</dbReference>
<organism evidence="9 10">
    <name type="scientific">Streptomyces coryli</name>
    <dbReference type="NCBI Taxonomy" id="1128680"/>
    <lineage>
        <taxon>Bacteria</taxon>
        <taxon>Bacillati</taxon>
        <taxon>Actinomycetota</taxon>
        <taxon>Actinomycetes</taxon>
        <taxon>Kitasatosporales</taxon>
        <taxon>Streptomycetaceae</taxon>
        <taxon>Streptomyces</taxon>
    </lineage>
</organism>
<feature type="binding site" evidence="4">
    <location>
        <begin position="599"/>
        <end position="600"/>
    </location>
    <ligand>
        <name>substrate</name>
    </ligand>
</feature>
<reference evidence="9 10" key="1">
    <citation type="submission" date="2020-02" db="EMBL/GenBank/DDBJ databases">
        <title>Whole-genome analyses of novel actinobacteria.</title>
        <authorList>
            <person name="Sahin N."/>
        </authorList>
    </citation>
    <scope>NUCLEOTIDE SEQUENCE [LARGE SCALE GENOMIC DNA]</scope>
    <source>
        <strain evidence="9 10">A7024</strain>
    </source>
</reference>
<evidence type="ECO:0000256" key="3">
    <source>
        <dbReference type="PIRSR" id="PIRSR036289-50"/>
    </source>
</evidence>
<feature type="domain" description="Glycoside hydrolase family 65 C-terminal" evidence="7">
    <location>
        <begin position="696"/>
        <end position="757"/>
    </location>
</feature>
<dbReference type="InterPro" id="IPR005196">
    <property type="entry name" value="Glyco_hydro_65_N"/>
</dbReference>
<evidence type="ECO:0000313" key="9">
    <source>
        <dbReference type="EMBL" id="NGN69681.1"/>
    </source>
</evidence>
<dbReference type="GO" id="GO:0030246">
    <property type="term" value="F:carbohydrate binding"/>
    <property type="evidence" value="ECO:0007669"/>
    <property type="project" value="InterPro"/>
</dbReference>
<dbReference type="InterPro" id="IPR017045">
    <property type="entry name" value="Malt_Pase/Glycosyl_Hdrlase"/>
</dbReference>
<dbReference type="SUPFAM" id="SSF48208">
    <property type="entry name" value="Six-hairpin glycosidases"/>
    <property type="match status" value="1"/>
</dbReference>
<feature type="binding site" evidence="4">
    <location>
        <begin position="368"/>
        <end position="369"/>
    </location>
    <ligand>
        <name>substrate</name>
    </ligand>
</feature>
<dbReference type="InterPro" id="IPR011013">
    <property type="entry name" value="Gal_mutarotase_sf_dom"/>
</dbReference>
<evidence type="ECO:0000256" key="1">
    <source>
        <dbReference type="ARBA" id="ARBA00006768"/>
    </source>
</evidence>
<dbReference type="SUPFAM" id="SSF74650">
    <property type="entry name" value="Galactose mutarotase-like"/>
    <property type="match status" value="1"/>
</dbReference>
<dbReference type="RefSeq" id="WP_165244829.1">
    <property type="nucleotide sequence ID" value="NZ_JAAKZV010000326.1"/>
</dbReference>
<proteinExistence type="inferred from homology"/>
<dbReference type="EMBL" id="JAAKZV010000326">
    <property type="protein sequence ID" value="NGN69681.1"/>
    <property type="molecule type" value="Genomic_DNA"/>
</dbReference>
<evidence type="ECO:0000259" key="8">
    <source>
        <dbReference type="Pfam" id="PF03636"/>
    </source>
</evidence>
<accession>A0A6G4UED6</accession>
<dbReference type="AlphaFoldDB" id="A0A6G4UED6"/>
<dbReference type="PIRSF" id="PIRSF036289">
    <property type="entry name" value="Glycosyl_hydrolase_malt_phosph"/>
    <property type="match status" value="1"/>
</dbReference>
<dbReference type="Proteomes" id="UP000481583">
    <property type="component" value="Unassembled WGS sequence"/>
</dbReference>
<evidence type="ECO:0000259" key="7">
    <source>
        <dbReference type="Pfam" id="PF03633"/>
    </source>
</evidence>
<feature type="region of interest" description="Disordered" evidence="5">
    <location>
        <begin position="763"/>
        <end position="789"/>
    </location>
</feature>
<name>A0A6G4UED6_9ACTN</name>
<dbReference type="GO" id="GO:0004553">
    <property type="term" value="F:hydrolase activity, hydrolyzing O-glycosyl compounds"/>
    <property type="evidence" value="ECO:0007669"/>
    <property type="project" value="TreeGrafter"/>
</dbReference>
<dbReference type="PANTHER" id="PTHR11051">
    <property type="entry name" value="GLYCOSYL HYDROLASE-RELATED"/>
    <property type="match status" value="1"/>
</dbReference>
<evidence type="ECO:0000256" key="4">
    <source>
        <dbReference type="PIRSR" id="PIRSR036289-51"/>
    </source>
</evidence>
<dbReference type="InterPro" id="IPR005195">
    <property type="entry name" value="Glyco_hydro_65_M"/>
</dbReference>